<dbReference type="RefSeq" id="WP_219317088.1">
    <property type="nucleotide sequence ID" value="NZ_JAHWYN010000006.1"/>
</dbReference>
<feature type="transmembrane region" description="Helical" evidence="1">
    <location>
        <begin position="20"/>
        <end position="42"/>
    </location>
</feature>
<feature type="transmembrane region" description="Helical" evidence="1">
    <location>
        <begin position="104"/>
        <end position="123"/>
    </location>
</feature>
<comment type="caution">
    <text evidence="2">The sequence shown here is derived from an EMBL/GenBank/DDBJ whole genome shotgun (WGS) entry which is preliminary data.</text>
</comment>
<dbReference type="EMBL" id="JAHWYN010000006">
    <property type="protein sequence ID" value="MBW4360607.1"/>
    <property type="molecule type" value="Genomic_DNA"/>
</dbReference>
<keyword evidence="1" id="KW-0472">Membrane</keyword>
<sequence>MISMSPFFQNEKQSSAFKTILWSGLVSGLLDATAGIIFYFLWLGFNPFQVVEYIASGIYGEAAYEGGIVVLLVGLFFHFIVAYAVAIIYFYAYPKISLLRQYKVTSGLVYGLGVWLVMNLVIIPFTNVPESPFDIVLSGAGIIWHMLLVGLPIAVITSEYYHKK</sequence>
<accession>A0ABS6XW61</accession>
<evidence type="ECO:0000256" key="1">
    <source>
        <dbReference type="SAM" id="Phobius"/>
    </source>
</evidence>
<evidence type="ECO:0000313" key="2">
    <source>
        <dbReference type="EMBL" id="MBW4360607.1"/>
    </source>
</evidence>
<feature type="transmembrane region" description="Helical" evidence="1">
    <location>
        <begin position="62"/>
        <end position="92"/>
    </location>
</feature>
<evidence type="ECO:0000313" key="3">
    <source>
        <dbReference type="Proteomes" id="UP000812031"/>
    </source>
</evidence>
<keyword evidence="1" id="KW-1133">Transmembrane helix</keyword>
<gene>
    <name evidence="2" type="ORF">KZH69_08940</name>
</gene>
<dbReference type="Proteomes" id="UP000812031">
    <property type="component" value="Unassembled WGS sequence"/>
</dbReference>
<keyword evidence="1" id="KW-0812">Transmembrane</keyword>
<protein>
    <submittedName>
        <fullName evidence="2">DUF1440 domain-containing protein</fullName>
    </submittedName>
</protein>
<keyword evidence="3" id="KW-1185">Reference proteome</keyword>
<proteinExistence type="predicted"/>
<organism evidence="2 3">
    <name type="scientific">Flavobacterium taihuense</name>
    <dbReference type="NCBI Taxonomy" id="2857508"/>
    <lineage>
        <taxon>Bacteria</taxon>
        <taxon>Pseudomonadati</taxon>
        <taxon>Bacteroidota</taxon>
        <taxon>Flavobacteriia</taxon>
        <taxon>Flavobacteriales</taxon>
        <taxon>Flavobacteriaceae</taxon>
        <taxon>Flavobacterium</taxon>
    </lineage>
</organism>
<reference evidence="2 3" key="1">
    <citation type="submission" date="2021-07" db="EMBL/GenBank/DDBJ databases">
        <title>Flavobacterium sp. nov. isolated from sediment on the Taihu Lake.</title>
        <authorList>
            <person name="Qu J.-H."/>
        </authorList>
    </citation>
    <scope>NUCLEOTIDE SEQUENCE [LARGE SCALE GENOMIC DNA]</scope>
    <source>
        <strain evidence="2 3">NAS39</strain>
    </source>
</reference>
<feature type="transmembrane region" description="Helical" evidence="1">
    <location>
        <begin position="135"/>
        <end position="156"/>
    </location>
</feature>
<name>A0ABS6XW61_9FLAO</name>